<evidence type="ECO:0000256" key="1">
    <source>
        <dbReference type="ARBA" id="ARBA00022908"/>
    </source>
</evidence>
<dbReference type="InterPro" id="IPR044068">
    <property type="entry name" value="CB"/>
</dbReference>
<dbReference type="InterPro" id="IPR013762">
    <property type="entry name" value="Integrase-like_cat_sf"/>
</dbReference>
<reference evidence="8 9" key="1">
    <citation type="submission" date="2018-10" db="EMBL/GenBank/DDBJ databases">
        <title>Sequencing the genomes of 1000 actinobacteria strains.</title>
        <authorList>
            <person name="Klenk H.-P."/>
        </authorList>
    </citation>
    <scope>NUCLEOTIDE SEQUENCE [LARGE SCALE GENOMIC DNA]</scope>
    <source>
        <strain evidence="8 9">DSM 43800</strain>
    </source>
</reference>
<feature type="region of interest" description="Disordered" evidence="5">
    <location>
        <begin position="240"/>
        <end position="275"/>
    </location>
</feature>
<gene>
    <name evidence="8" type="ORF">C8E97_2757</name>
</gene>
<dbReference type="RefSeq" id="WP_342776217.1">
    <property type="nucleotide sequence ID" value="NZ_RBXO01000001.1"/>
</dbReference>
<dbReference type="InterPro" id="IPR002104">
    <property type="entry name" value="Integrase_catalytic"/>
</dbReference>
<dbReference type="PROSITE" id="PS51900">
    <property type="entry name" value="CB"/>
    <property type="match status" value="1"/>
</dbReference>
<dbReference type="AlphaFoldDB" id="A0A495VXJ7"/>
<dbReference type="Proteomes" id="UP000282084">
    <property type="component" value="Unassembled WGS sequence"/>
</dbReference>
<proteinExistence type="predicted"/>
<evidence type="ECO:0000256" key="2">
    <source>
        <dbReference type="ARBA" id="ARBA00023125"/>
    </source>
</evidence>
<dbReference type="SUPFAM" id="SSF56349">
    <property type="entry name" value="DNA breaking-rejoining enzymes"/>
    <property type="match status" value="1"/>
</dbReference>
<organism evidence="8 9">
    <name type="scientific">Saccharothrix australiensis</name>
    <dbReference type="NCBI Taxonomy" id="2072"/>
    <lineage>
        <taxon>Bacteria</taxon>
        <taxon>Bacillati</taxon>
        <taxon>Actinomycetota</taxon>
        <taxon>Actinomycetes</taxon>
        <taxon>Pseudonocardiales</taxon>
        <taxon>Pseudonocardiaceae</taxon>
        <taxon>Saccharothrix</taxon>
    </lineage>
</organism>
<dbReference type="Gene3D" id="1.10.150.130">
    <property type="match status" value="1"/>
</dbReference>
<dbReference type="InterPro" id="IPR004107">
    <property type="entry name" value="Integrase_SAM-like_N"/>
</dbReference>
<evidence type="ECO:0000256" key="4">
    <source>
        <dbReference type="PROSITE-ProRule" id="PRU01248"/>
    </source>
</evidence>
<dbReference type="GO" id="GO:0006310">
    <property type="term" value="P:DNA recombination"/>
    <property type="evidence" value="ECO:0007669"/>
    <property type="project" value="UniProtKB-KW"/>
</dbReference>
<dbReference type="InterPro" id="IPR010998">
    <property type="entry name" value="Integrase_recombinase_N"/>
</dbReference>
<dbReference type="PROSITE" id="PS51898">
    <property type="entry name" value="TYR_RECOMBINASE"/>
    <property type="match status" value="1"/>
</dbReference>
<name>A0A495VXJ7_9PSEU</name>
<keyword evidence="3" id="KW-0233">DNA recombination</keyword>
<evidence type="ECO:0000259" key="6">
    <source>
        <dbReference type="PROSITE" id="PS51898"/>
    </source>
</evidence>
<feature type="compositionally biased region" description="Basic and acidic residues" evidence="5">
    <location>
        <begin position="243"/>
        <end position="254"/>
    </location>
</feature>
<dbReference type="InterPro" id="IPR011010">
    <property type="entry name" value="DNA_brk_join_enz"/>
</dbReference>
<evidence type="ECO:0000313" key="8">
    <source>
        <dbReference type="EMBL" id="RKT54151.1"/>
    </source>
</evidence>
<keyword evidence="1" id="KW-0229">DNA integration</keyword>
<feature type="compositionally biased region" description="Basic residues" evidence="5">
    <location>
        <begin position="258"/>
        <end position="269"/>
    </location>
</feature>
<feature type="domain" description="Core-binding (CB)" evidence="7">
    <location>
        <begin position="59"/>
        <end position="143"/>
    </location>
</feature>
<evidence type="ECO:0000259" key="7">
    <source>
        <dbReference type="PROSITE" id="PS51900"/>
    </source>
</evidence>
<dbReference type="EMBL" id="RBXO01000001">
    <property type="protein sequence ID" value="RKT54151.1"/>
    <property type="molecule type" value="Genomic_DNA"/>
</dbReference>
<keyword evidence="9" id="KW-1185">Reference proteome</keyword>
<feature type="domain" description="Tyr recombinase" evidence="6">
    <location>
        <begin position="163"/>
        <end position="395"/>
    </location>
</feature>
<evidence type="ECO:0000256" key="5">
    <source>
        <dbReference type="SAM" id="MobiDB-lite"/>
    </source>
</evidence>
<sequence length="475" mass="54108">MAYGQPDGSSGWRARYKRPDGTWGSKAGFSSEKAAEEWGAEQEALIRRNMWIDPRDAETPFGEFAEEWYEAVAPRLELNTQVKYRSYLDNHLLPRWRAWPMIGIFNGYVEIERWLSWLHDEEYAESSIASIFATFSTILNAGVRAKIIPANPCYGVRVTGGEFENERLVATPVQVLRAAMRLYESEMGLSGFTLCLLDFYTGGRWSELVGQERHEYDEEERAITVRYPLKEVNGKLLKAGTEVSHDRPMSRPDVGHVTPRRTKGKRGRTKTPAGTRPIVLPPSIAVFYETLLDSHRGSFVFTSPDGTLLRRSNFRQRFWRPAWDGRKPDQPSARDHVPAILPWITFHEGRHTHATWMVEDGVPQVARRARLGQKMKGIARVYDHVTSVMKAQLISGLEARWRGSLLALRDDELATIIGWFPHLRATVADLRALPSERAIAIAFDLARHARSPASRSRTGLLTCVLRWWTILGLNQ</sequence>
<dbReference type="GO" id="GO:0003677">
    <property type="term" value="F:DNA binding"/>
    <property type="evidence" value="ECO:0007669"/>
    <property type="project" value="UniProtKB-UniRule"/>
</dbReference>
<dbReference type="Gene3D" id="1.10.443.10">
    <property type="entry name" value="Intergrase catalytic core"/>
    <property type="match status" value="1"/>
</dbReference>
<keyword evidence="2 4" id="KW-0238">DNA-binding</keyword>
<evidence type="ECO:0000313" key="9">
    <source>
        <dbReference type="Proteomes" id="UP000282084"/>
    </source>
</evidence>
<accession>A0A495VXJ7</accession>
<comment type="caution">
    <text evidence="8">The sequence shown here is derived from an EMBL/GenBank/DDBJ whole genome shotgun (WGS) entry which is preliminary data.</text>
</comment>
<dbReference type="GO" id="GO:0015074">
    <property type="term" value="P:DNA integration"/>
    <property type="evidence" value="ECO:0007669"/>
    <property type="project" value="UniProtKB-KW"/>
</dbReference>
<protein>
    <submittedName>
        <fullName evidence="8">Integrase-like protein</fullName>
    </submittedName>
</protein>
<evidence type="ECO:0000256" key="3">
    <source>
        <dbReference type="ARBA" id="ARBA00023172"/>
    </source>
</evidence>
<dbReference type="Pfam" id="PF14659">
    <property type="entry name" value="Phage_int_SAM_3"/>
    <property type="match status" value="1"/>
</dbReference>
<feature type="region of interest" description="Disordered" evidence="5">
    <location>
        <begin position="1"/>
        <end position="34"/>
    </location>
</feature>